<evidence type="ECO:0000256" key="1">
    <source>
        <dbReference type="SAM" id="MobiDB-lite"/>
    </source>
</evidence>
<dbReference type="EMBL" id="KN818462">
    <property type="protein sequence ID" value="KIL55899.1"/>
    <property type="molecule type" value="Genomic_DNA"/>
</dbReference>
<gene>
    <name evidence="2" type="ORF">M378DRAFT_182109</name>
</gene>
<sequence length="246" mass="27392">MALCPVGGLEYGNDVFACSSLDRTLKAAKDWLQATTNRYERHLGSMINYGQASSLRNKARTTLAAIKGFQKKEDHQEYDSSPPMSTIGRHATVQTTYPDVVNISDIDAESDAESVTERDDDSDDNWDNPDDPNSVNFIHNQQGLPDYNVLLPEDLHVPEHEDRARQHVPEPKQKDISIQTVTVEAKLENNPEKHVSLARYIAINIQMAGGSIVNPIFNIPPSWLGKRKGARKESGRMKKAKLNASA</sequence>
<organism evidence="2 3">
    <name type="scientific">Amanita muscaria (strain Koide BX008)</name>
    <dbReference type="NCBI Taxonomy" id="946122"/>
    <lineage>
        <taxon>Eukaryota</taxon>
        <taxon>Fungi</taxon>
        <taxon>Dikarya</taxon>
        <taxon>Basidiomycota</taxon>
        <taxon>Agaricomycotina</taxon>
        <taxon>Agaricomycetes</taxon>
        <taxon>Agaricomycetidae</taxon>
        <taxon>Agaricales</taxon>
        <taxon>Pluteineae</taxon>
        <taxon>Amanitaceae</taxon>
        <taxon>Amanita</taxon>
    </lineage>
</organism>
<reference evidence="2 3" key="1">
    <citation type="submission" date="2014-04" db="EMBL/GenBank/DDBJ databases">
        <title>Evolutionary Origins and Diversification of the Mycorrhizal Mutualists.</title>
        <authorList>
            <consortium name="DOE Joint Genome Institute"/>
            <consortium name="Mycorrhizal Genomics Consortium"/>
            <person name="Kohler A."/>
            <person name="Kuo A."/>
            <person name="Nagy L.G."/>
            <person name="Floudas D."/>
            <person name="Copeland A."/>
            <person name="Barry K.W."/>
            <person name="Cichocki N."/>
            <person name="Veneault-Fourrey C."/>
            <person name="LaButti K."/>
            <person name="Lindquist E.A."/>
            <person name="Lipzen A."/>
            <person name="Lundell T."/>
            <person name="Morin E."/>
            <person name="Murat C."/>
            <person name="Riley R."/>
            <person name="Ohm R."/>
            <person name="Sun H."/>
            <person name="Tunlid A."/>
            <person name="Henrissat B."/>
            <person name="Grigoriev I.V."/>
            <person name="Hibbett D.S."/>
            <person name="Martin F."/>
        </authorList>
    </citation>
    <scope>NUCLEOTIDE SEQUENCE [LARGE SCALE GENOMIC DNA]</scope>
    <source>
        <strain evidence="2 3">Koide BX008</strain>
    </source>
</reference>
<dbReference type="Proteomes" id="UP000054549">
    <property type="component" value="Unassembled WGS sequence"/>
</dbReference>
<feature type="region of interest" description="Disordered" evidence="1">
    <location>
        <begin position="108"/>
        <end position="134"/>
    </location>
</feature>
<accession>A0A0C2SPH3</accession>
<dbReference type="HOGENOM" id="CLU_1128811_0_0_1"/>
<dbReference type="InParanoid" id="A0A0C2SPH3"/>
<feature type="compositionally biased region" description="Basic residues" evidence="1">
    <location>
        <begin position="237"/>
        <end position="246"/>
    </location>
</feature>
<feature type="region of interest" description="Disordered" evidence="1">
    <location>
        <begin position="226"/>
        <end position="246"/>
    </location>
</feature>
<name>A0A0C2SPH3_AMAMK</name>
<evidence type="ECO:0000313" key="3">
    <source>
        <dbReference type="Proteomes" id="UP000054549"/>
    </source>
</evidence>
<keyword evidence="3" id="KW-1185">Reference proteome</keyword>
<proteinExistence type="predicted"/>
<dbReference type="AlphaFoldDB" id="A0A0C2SPH3"/>
<feature type="compositionally biased region" description="Acidic residues" evidence="1">
    <location>
        <begin position="108"/>
        <end position="130"/>
    </location>
</feature>
<protein>
    <submittedName>
        <fullName evidence="2">Uncharacterized protein</fullName>
    </submittedName>
</protein>
<evidence type="ECO:0000313" key="2">
    <source>
        <dbReference type="EMBL" id="KIL55899.1"/>
    </source>
</evidence>